<keyword evidence="1" id="KW-0732">Signal</keyword>
<feature type="chain" id="PRO_5038711367" evidence="1">
    <location>
        <begin position="38"/>
        <end position="298"/>
    </location>
</feature>
<gene>
    <name evidence="3" type="ORF">BJ981_004063</name>
</gene>
<dbReference type="InterPro" id="IPR013830">
    <property type="entry name" value="SGNH_hydro"/>
</dbReference>
<dbReference type="InterPro" id="IPR036514">
    <property type="entry name" value="SGNH_hydro_sf"/>
</dbReference>
<dbReference type="Pfam" id="PF13472">
    <property type="entry name" value="Lipase_GDSL_2"/>
    <property type="match status" value="1"/>
</dbReference>
<evidence type="ECO:0000259" key="2">
    <source>
        <dbReference type="Pfam" id="PF13472"/>
    </source>
</evidence>
<accession>A0A7W8Z6H4</accession>
<protein>
    <submittedName>
        <fullName evidence="3">Lysophospholipase L1-like esterase</fullName>
    </submittedName>
</protein>
<evidence type="ECO:0000313" key="4">
    <source>
        <dbReference type="Proteomes" id="UP000588112"/>
    </source>
</evidence>
<dbReference type="SUPFAM" id="SSF52266">
    <property type="entry name" value="SGNH hydrolase"/>
    <property type="match status" value="1"/>
</dbReference>
<name>A0A7W8Z6H4_9ACTN</name>
<sequence length="298" mass="29669">MAPRSPLIARPASGPARPARRAAVTLLSLLSLPSLMGASGVALDVLTTSGAPGTAVARAAAHRAGTERVSSVLGLGDSVPAGSGCDCDGFVALVGQGLARSQGTRVRDANLAVPGLTSEGLLDLLDDDTVRTAVADADLTIITIGANDFDPALAEEEACGPRLACHQDALARLRTGVDAVLAKVRALRGPGGRVVLTGYWNVFLDGAAGRARGPAYVAGSDRLTVAVNGALAASAAAAGALYADLYTAFKGPDGGRDVTGLLADDGDHPAASGHALIAETVLAVLADADADADAAPQR</sequence>
<dbReference type="AlphaFoldDB" id="A0A7W8Z6H4"/>
<dbReference type="Gene3D" id="3.40.50.1110">
    <property type="entry name" value="SGNH hydrolase"/>
    <property type="match status" value="1"/>
</dbReference>
<keyword evidence="4" id="KW-1185">Reference proteome</keyword>
<evidence type="ECO:0000256" key="1">
    <source>
        <dbReference type="SAM" id="SignalP"/>
    </source>
</evidence>
<dbReference type="RefSeq" id="WP_184612886.1">
    <property type="nucleotide sequence ID" value="NZ_BOOS01000072.1"/>
</dbReference>
<organism evidence="3 4">
    <name type="scientific">Sphaerisporangium krabiense</name>
    <dbReference type="NCBI Taxonomy" id="763782"/>
    <lineage>
        <taxon>Bacteria</taxon>
        <taxon>Bacillati</taxon>
        <taxon>Actinomycetota</taxon>
        <taxon>Actinomycetes</taxon>
        <taxon>Streptosporangiales</taxon>
        <taxon>Streptosporangiaceae</taxon>
        <taxon>Sphaerisporangium</taxon>
    </lineage>
</organism>
<proteinExistence type="predicted"/>
<feature type="domain" description="SGNH hydrolase-type esterase" evidence="2">
    <location>
        <begin position="75"/>
        <end position="276"/>
    </location>
</feature>
<feature type="signal peptide" evidence="1">
    <location>
        <begin position="1"/>
        <end position="37"/>
    </location>
</feature>
<evidence type="ECO:0000313" key="3">
    <source>
        <dbReference type="EMBL" id="MBB5628364.1"/>
    </source>
</evidence>
<reference evidence="3 4" key="1">
    <citation type="submission" date="2020-08" db="EMBL/GenBank/DDBJ databases">
        <title>Sequencing the genomes of 1000 actinobacteria strains.</title>
        <authorList>
            <person name="Klenk H.-P."/>
        </authorList>
    </citation>
    <scope>NUCLEOTIDE SEQUENCE [LARGE SCALE GENOMIC DNA]</scope>
    <source>
        <strain evidence="3 4">DSM 45790</strain>
    </source>
</reference>
<dbReference type="EMBL" id="JACHBR010000001">
    <property type="protein sequence ID" value="MBB5628364.1"/>
    <property type="molecule type" value="Genomic_DNA"/>
</dbReference>
<dbReference type="Proteomes" id="UP000588112">
    <property type="component" value="Unassembled WGS sequence"/>
</dbReference>
<dbReference type="CDD" id="cd00229">
    <property type="entry name" value="SGNH_hydrolase"/>
    <property type="match status" value="1"/>
</dbReference>
<comment type="caution">
    <text evidence="3">The sequence shown here is derived from an EMBL/GenBank/DDBJ whole genome shotgun (WGS) entry which is preliminary data.</text>
</comment>